<protein>
    <submittedName>
        <fullName evidence="2">Tfp pilus assembly protein PilV</fullName>
    </submittedName>
</protein>
<proteinExistence type="predicted"/>
<gene>
    <name evidence="2" type="ORF">C7419_102674</name>
</gene>
<keyword evidence="3" id="KW-1185">Reference proteome</keyword>
<evidence type="ECO:0000256" key="1">
    <source>
        <dbReference type="SAM" id="Phobius"/>
    </source>
</evidence>
<dbReference type="Proteomes" id="UP000245754">
    <property type="component" value="Unassembled WGS sequence"/>
</dbReference>
<evidence type="ECO:0000313" key="2">
    <source>
        <dbReference type="EMBL" id="PWK35396.1"/>
    </source>
</evidence>
<keyword evidence="1" id="KW-0472">Membrane</keyword>
<evidence type="ECO:0000313" key="3">
    <source>
        <dbReference type="Proteomes" id="UP000245754"/>
    </source>
</evidence>
<reference evidence="2 3" key="1">
    <citation type="submission" date="2018-05" db="EMBL/GenBank/DDBJ databases">
        <title>Genomic Encyclopedia of Type Strains, Phase IV (KMG-V): Genome sequencing to study the core and pangenomes of soil and plant-associated prokaryotes.</title>
        <authorList>
            <person name="Whitman W."/>
        </authorList>
    </citation>
    <scope>NUCLEOTIDE SEQUENCE [LARGE SCALE GENOMIC DNA]</scope>
    <source>
        <strain evidence="2 3">SLV-132</strain>
    </source>
</reference>
<dbReference type="AlphaFoldDB" id="A0A316ETQ9"/>
<name>A0A316ETQ9_9BURK</name>
<organism evidence="2 3">
    <name type="scientific">Cupriavidus plantarum</name>
    <dbReference type="NCBI Taxonomy" id="942865"/>
    <lineage>
        <taxon>Bacteria</taxon>
        <taxon>Pseudomonadati</taxon>
        <taxon>Pseudomonadota</taxon>
        <taxon>Betaproteobacteria</taxon>
        <taxon>Burkholderiales</taxon>
        <taxon>Burkholderiaceae</taxon>
        <taxon>Cupriavidus</taxon>
    </lineage>
</organism>
<dbReference type="GeneID" id="98340730"/>
<accession>A0A316ETQ9</accession>
<sequence length="158" mass="16584">MTGSMRGANGFSLIDALIALLLTSLVGLAFLRMTGVSMLRTQEARARAFAIHQMQGLAASISANRGYWVAESRTVSLDIGSAAGAPDCEASRCAPAQLARFDMARWSRGLSTRLTGAAATASCAPDAGVHVCTIDLSWRERGTPATAAPSRLSLRFVP</sequence>
<keyword evidence="1" id="KW-0812">Transmembrane</keyword>
<dbReference type="EMBL" id="QGGT01000002">
    <property type="protein sequence ID" value="PWK35396.1"/>
    <property type="molecule type" value="Genomic_DNA"/>
</dbReference>
<feature type="transmembrane region" description="Helical" evidence="1">
    <location>
        <begin position="12"/>
        <end position="31"/>
    </location>
</feature>
<comment type="caution">
    <text evidence="2">The sequence shown here is derived from an EMBL/GenBank/DDBJ whole genome shotgun (WGS) entry which is preliminary data.</text>
</comment>
<keyword evidence="1" id="KW-1133">Transmembrane helix</keyword>
<dbReference type="RefSeq" id="WP_181366168.1">
    <property type="nucleotide sequence ID" value="NZ_CAJPUX010000002.1"/>
</dbReference>